<name>A0A840ZPD9_9HYPH</name>
<evidence type="ECO:0000313" key="3">
    <source>
        <dbReference type="EMBL" id="MBB5758603.1"/>
    </source>
</evidence>
<keyword evidence="2" id="KW-1133">Transmembrane helix</keyword>
<accession>A0A840ZPD9</accession>
<proteinExistence type="predicted"/>
<sequence>MPKQDWRKSPNVATGPSTAPEPSATQTRVRGGTGCGMGRGSMAMIVAVLSGVALGAILFDGGAEGVAQVGGWASLVFLLPCLLMSGAMMMMGDSSGSDRKR</sequence>
<comment type="caution">
    <text evidence="3">The sequence shown here is derived from an EMBL/GenBank/DDBJ whole genome shotgun (WGS) entry which is preliminary data.</text>
</comment>
<evidence type="ECO:0000256" key="1">
    <source>
        <dbReference type="SAM" id="MobiDB-lite"/>
    </source>
</evidence>
<evidence type="ECO:0000256" key="2">
    <source>
        <dbReference type="SAM" id="Phobius"/>
    </source>
</evidence>
<feature type="transmembrane region" description="Helical" evidence="2">
    <location>
        <begin position="71"/>
        <end position="91"/>
    </location>
</feature>
<keyword evidence="2" id="KW-0472">Membrane</keyword>
<feature type="transmembrane region" description="Helical" evidence="2">
    <location>
        <begin position="40"/>
        <end position="59"/>
    </location>
</feature>
<dbReference type="EMBL" id="JACHOP010000015">
    <property type="protein sequence ID" value="MBB5758603.1"/>
    <property type="molecule type" value="Genomic_DNA"/>
</dbReference>
<dbReference type="RefSeq" id="WP_183571188.1">
    <property type="nucleotide sequence ID" value="NZ_JACHOP010000015.1"/>
</dbReference>
<feature type="region of interest" description="Disordered" evidence="1">
    <location>
        <begin position="1"/>
        <end position="33"/>
    </location>
</feature>
<reference evidence="3 4" key="1">
    <citation type="submission" date="2020-08" db="EMBL/GenBank/DDBJ databases">
        <title>Genomic Encyclopedia of Type Strains, Phase IV (KMG-IV): sequencing the most valuable type-strain genomes for metagenomic binning, comparative biology and taxonomic classification.</title>
        <authorList>
            <person name="Goeker M."/>
        </authorList>
    </citation>
    <scope>NUCLEOTIDE SEQUENCE [LARGE SCALE GENOMIC DNA]</scope>
    <source>
        <strain evidence="3 4">DSM 2163</strain>
    </source>
</reference>
<gene>
    <name evidence="3" type="ORF">HNR00_003326</name>
</gene>
<keyword evidence="2" id="KW-0812">Transmembrane</keyword>
<organism evidence="3 4">
    <name type="scientific">Methylorubrum rhodinum</name>
    <dbReference type="NCBI Taxonomy" id="29428"/>
    <lineage>
        <taxon>Bacteria</taxon>
        <taxon>Pseudomonadati</taxon>
        <taxon>Pseudomonadota</taxon>
        <taxon>Alphaproteobacteria</taxon>
        <taxon>Hyphomicrobiales</taxon>
        <taxon>Methylobacteriaceae</taxon>
        <taxon>Methylorubrum</taxon>
    </lineage>
</organism>
<evidence type="ECO:0000313" key="4">
    <source>
        <dbReference type="Proteomes" id="UP000583454"/>
    </source>
</evidence>
<keyword evidence="4" id="KW-1185">Reference proteome</keyword>
<dbReference type="Proteomes" id="UP000583454">
    <property type="component" value="Unassembled WGS sequence"/>
</dbReference>
<dbReference type="AlphaFoldDB" id="A0A840ZPD9"/>
<protein>
    <submittedName>
        <fullName evidence="3">Uncharacterized protein</fullName>
    </submittedName>
</protein>